<feature type="binding site" evidence="2">
    <location>
        <position position="36"/>
    </location>
    <ligand>
        <name>Mg(2+)</name>
        <dbReference type="ChEBI" id="CHEBI:18420"/>
        <label>4</label>
    </ligand>
</feature>
<keyword evidence="2" id="KW-0479">Metal-binding</keyword>
<dbReference type="InterPro" id="IPR036676">
    <property type="entry name" value="PurM-like_C_sf"/>
</dbReference>
<comment type="caution">
    <text evidence="5">The sequence shown here is derived from an EMBL/GenBank/DDBJ whole genome shotgun (WGS) entry which is preliminary data.</text>
</comment>
<feature type="binding site" evidence="2">
    <location>
        <position position="217"/>
    </location>
    <ligand>
        <name>ATP</name>
        <dbReference type="ChEBI" id="CHEBI:30616"/>
    </ligand>
</feature>
<gene>
    <name evidence="2 5" type="primary">thiL</name>
    <name evidence="5" type="ORF">D3W54_02720</name>
</gene>
<feature type="binding site" evidence="2">
    <location>
        <position position="320"/>
    </location>
    <ligand>
        <name>substrate</name>
    </ligand>
</feature>
<feature type="binding site" evidence="2">
    <location>
        <position position="60"/>
    </location>
    <ligand>
        <name>substrate</name>
    </ligand>
</feature>
<feature type="domain" description="PurM-like N-terminal" evidence="3">
    <location>
        <begin position="35"/>
        <end position="147"/>
    </location>
</feature>
<keyword evidence="2" id="KW-0547">Nucleotide-binding</keyword>
<dbReference type="SUPFAM" id="SSF56042">
    <property type="entry name" value="PurM C-terminal domain-like"/>
    <property type="match status" value="1"/>
</dbReference>
<comment type="similarity">
    <text evidence="2">Belongs to the thiamine-monophosphate kinase family.</text>
</comment>
<dbReference type="Gene3D" id="3.90.650.10">
    <property type="entry name" value="PurM-like C-terminal domain"/>
    <property type="match status" value="1"/>
</dbReference>
<feature type="binding site" evidence="2">
    <location>
        <position position="218"/>
    </location>
    <ligand>
        <name>Mg(2+)</name>
        <dbReference type="ChEBI" id="CHEBI:18420"/>
        <label>5</label>
    </ligand>
</feature>
<feature type="binding site" evidence="2">
    <location>
        <position position="53"/>
    </location>
    <ligand>
        <name>Mg(2+)</name>
        <dbReference type="ChEBI" id="CHEBI:18420"/>
        <label>1</label>
    </ligand>
</feature>
<keyword evidence="2" id="KW-0460">Magnesium</keyword>
<evidence type="ECO:0000259" key="4">
    <source>
        <dbReference type="Pfam" id="PF02769"/>
    </source>
</evidence>
<keyword evidence="1 2" id="KW-0784">Thiamine biosynthesis</keyword>
<keyword evidence="2 5" id="KW-0418">Kinase</keyword>
<feature type="binding site" evidence="2">
    <location>
        <position position="215"/>
    </location>
    <ligand>
        <name>Mg(2+)</name>
        <dbReference type="ChEBI" id="CHEBI:18420"/>
        <label>3</label>
    </ligand>
</feature>
<comment type="function">
    <text evidence="2">Catalyzes the ATP-dependent phosphorylation of thiamine-monophosphate (TMP) to form thiamine-pyrophosphate (TPP), the active form of vitamin B1.</text>
</comment>
<comment type="pathway">
    <text evidence="2">Cofactor biosynthesis; thiamine diphosphate biosynthesis; thiamine diphosphate from thiamine phosphate: step 1/1.</text>
</comment>
<dbReference type="Pfam" id="PF02769">
    <property type="entry name" value="AIRS_C"/>
    <property type="match status" value="1"/>
</dbReference>
<dbReference type="RefSeq" id="WP_153468184.1">
    <property type="nucleotide sequence ID" value="NZ_QYAZ01000001.1"/>
</dbReference>
<dbReference type="HAMAP" id="MF_02128">
    <property type="entry name" value="TMP_kinase"/>
    <property type="match status" value="1"/>
</dbReference>
<feature type="binding site" evidence="2">
    <location>
        <position position="53"/>
    </location>
    <ligand>
        <name>Mg(2+)</name>
        <dbReference type="ChEBI" id="CHEBI:18420"/>
        <label>2</label>
    </ligand>
</feature>
<feature type="binding site" evidence="2">
    <location>
        <position position="81"/>
    </location>
    <ligand>
        <name>Mg(2+)</name>
        <dbReference type="ChEBI" id="CHEBI:18420"/>
        <label>4</label>
    </ligand>
</feature>
<reference evidence="5 6" key="1">
    <citation type="submission" date="2018-09" db="EMBL/GenBank/DDBJ databases">
        <title>Genome sequence and characterization of the bcs clusters for the production of nanocellulose from the low pH resistant strain Komagataeibacter medellinensis ID13488.</title>
        <authorList>
            <person name="Hernandez-Arriaga A.M."/>
            <person name="Del Cerro C."/>
            <person name="Urbina L."/>
            <person name="Eceiza A."/>
            <person name="Retegi A."/>
            <person name="Prieto M.A."/>
        </authorList>
    </citation>
    <scope>NUCLEOTIDE SEQUENCE [LARGE SCALE GENOMIC DNA]</scope>
    <source>
        <strain evidence="5 6">ID13488</strain>
    </source>
</reference>
<dbReference type="GO" id="GO:0009030">
    <property type="term" value="F:thiamine-phosphate kinase activity"/>
    <property type="evidence" value="ECO:0007669"/>
    <property type="project" value="UniProtKB-EC"/>
</dbReference>
<comment type="caution">
    <text evidence="2">Lacks conserved residue(s) required for the propagation of feature annotation.</text>
</comment>
<feature type="binding site" evidence="2">
    <location>
        <position position="155"/>
    </location>
    <ligand>
        <name>ATP</name>
        <dbReference type="ChEBI" id="CHEBI:30616"/>
    </ligand>
</feature>
<comment type="catalytic activity">
    <reaction evidence="2">
        <text>thiamine phosphate + ATP = thiamine diphosphate + ADP</text>
        <dbReference type="Rhea" id="RHEA:15913"/>
        <dbReference type="ChEBI" id="CHEBI:30616"/>
        <dbReference type="ChEBI" id="CHEBI:37575"/>
        <dbReference type="ChEBI" id="CHEBI:58937"/>
        <dbReference type="ChEBI" id="CHEBI:456216"/>
        <dbReference type="EC" id="2.7.4.16"/>
    </reaction>
</comment>
<dbReference type="Pfam" id="PF00586">
    <property type="entry name" value="AIRS"/>
    <property type="match status" value="1"/>
</dbReference>
<dbReference type="InterPro" id="IPR010918">
    <property type="entry name" value="PurM-like_C_dom"/>
</dbReference>
<dbReference type="Gene3D" id="3.30.1330.10">
    <property type="entry name" value="PurM-like, N-terminal domain"/>
    <property type="match status" value="1"/>
</dbReference>
<dbReference type="CDD" id="cd02194">
    <property type="entry name" value="ThiL"/>
    <property type="match status" value="1"/>
</dbReference>
<dbReference type="InterPro" id="IPR006283">
    <property type="entry name" value="ThiL-like"/>
</dbReference>
<dbReference type="EMBL" id="QYAZ01000001">
    <property type="protein sequence ID" value="KAB8123295.1"/>
    <property type="molecule type" value="Genomic_DNA"/>
</dbReference>
<keyword evidence="6" id="KW-1185">Reference proteome</keyword>
<name>A0ABQ6VUI7_9PROT</name>
<comment type="miscellaneous">
    <text evidence="2">Reaction mechanism of ThiL seems to utilize a direct, inline transfer of the gamma-phosphate of ATP to TMP rather than a phosphorylated enzyme intermediate.</text>
</comment>
<evidence type="ECO:0000256" key="1">
    <source>
        <dbReference type="ARBA" id="ARBA00022977"/>
    </source>
</evidence>
<feature type="binding site" evidence="2">
    <location>
        <position position="81"/>
    </location>
    <ligand>
        <name>Mg(2+)</name>
        <dbReference type="ChEBI" id="CHEBI:18420"/>
        <label>2</label>
    </ligand>
</feature>
<dbReference type="InterPro" id="IPR016188">
    <property type="entry name" value="PurM-like_N"/>
</dbReference>
<evidence type="ECO:0000256" key="2">
    <source>
        <dbReference type="HAMAP-Rule" id="MF_02128"/>
    </source>
</evidence>
<keyword evidence="2" id="KW-0067">ATP-binding</keyword>
<evidence type="ECO:0000259" key="3">
    <source>
        <dbReference type="Pfam" id="PF00586"/>
    </source>
</evidence>
<accession>A0ABQ6VUI7</accession>
<dbReference type="PANTHER" id="PTHR30270:SF0">
    <property type="entry name" value="THIAMINE-MONOPHOSPHATE KINASE"/>
    <property type="match status" value="1"/>
</dbReference>
<dbReference type="InterPro" id="IPR036921">
    <property type="entry name" value="PurM-like_N_sf"/>
</dbReference>
<feature type="binding site" evidence="2">
    <location>
        <position position="264"/>
    </location>
    <ligand>
        <name>substrate</name>
    </ligand>
</feature>
<feature type="binding site" evidence="2">
    <location>
        <position position="81"/>
    </location>
    <ligand>
        <name>Mg(2+)</name>
        <dbReference type="ChEBI" id="CHEBI:18420"/>
        <label>3</label>
    </ligand>
</feature>
<feature type="binding site" evidence="2">
    <location>
        <position position="129"/>
    </location>
    <ligand>
        <name>Mg(2+)</name>
        <dbReference type="ChEBI" id="CHEBI:18420"/>
        <label>1</label>
    </ligand>
</feature>
<keyword evidence="2 5" id="KW-0808">Transferase</keyword>
<evidence type="ECO:0000313" key="5">
    <source>
        <dbReference type="EMBL" id="KAB8123295.1"/>
    </source>
</evidence>
<evidence type="ECO:0000313" key="6">
    <source>
        <dbReference type="Proteomes" id="UP000427842"/>
    </source>
</evidence>
<feature type="domain" description="PurM-like C-terminal" evidence="4">
    <location>
        <begin position="159"/>
        <end position="305"/>
    </location>
</feature>
<dbReference type="EC" id="2.7.4.16" evidence="2"/>
<organism evidence="5 6">
    <name type="scientific">Komagataeibacter medellinensis</name>
    <dbReference type="NCBI Taxonomy" id="1177712"/>
    <lineage>
        <taxon>Bacteria</taxon>
        <taxon>Pseudomonadati</taxon>
        <taxon>Pseudomonadota</taxon>
        <taxon>Alphaproteobacteria</taxon>
        <taxon>Acetobacterales</taxon>
        <taxon>Acetobacteraceae</taxon>
        <taxon>Komagataeibacter</taxon>
    </lineage>
</organism>
<proteinExistence type="inferred from homology"/>
<dbReference type="Proteomes" id="UP000427842">
    <property type="component" value="Unassembled WGS sequence"/>
</dbReference>
<feature type="binding site" evidence="2">
    <location>
        <position position="36"/>
    </location>
    <ligand>
        <name>Mg(2+)</name>
        <dbReference type="ChEBI" id="CHEBI:18420"/>
        <label>3</label>
    </ligand>
</feature>
<dbReference type="NCBIfam" id="TIGR01379">
    <property type="entry name" value="thiL"/>
    <property type="match status" value="1"/>
</dbReference>
<dbReference type="PANTHER" id="PTHR30270">
    <property type="entry name" value="THIAMINE-MONOPHOSPHATE KINASE"/>
    <property type="match status" value="1"/>
</dbReference>
<dbReference type="PIRSF" id="PIRSF005303">
    <property type="entry name" value="Thiam_monoph_kin"/>
    <property type="match status" value="1"/>
</dbReference>
<feature type="binding site" evidence="2">
    <location>
        <begin position="128"/>
        <end position="129"/>
    </location>
    <ligand>
        <name>ATP</name>
        <dbReference type="ChEBI" id="CHEBI:30616"/>
    </ligand>
</feature>
<sequence length="327" mass="34066">MVHRDLPDDGLPAEFGFIARIFRPLAGHGALDLRDDAAVFTPPSGRQLVMAADAMVEGVHFLPDDPADTVGRKLLRCNLSDLAAMDATPLGYLLTVSMPPARDEAWFTGFAAGLAHDQQEYGLALLGGDTTSTTGPLVLSLTIVGHVAPGMALRRSTARVGDGLWVTGTIGDGAMGLLARCGKVSDADGYLADRYQLPRPRLGLDLRGIASAGMDISDGLLQDVGHMARESGVRAIIHAGQVPLSPAVRALGPQWLPTCLGGGDDYELLLAVPPAHEARLVAHARQCGIQVSRIGQVVAGTGVRVLDASGADMALARRGWSHVGGGA</sequence>
<protein>
    <recommendedName>
        <fullName evidence="2">Thiamine-monophosphate kinase</fullName>
        <shortName evidence="2">TMP kinase</shortName>
        <shortName evidence="2">Thiamine-phosphate kinase</shortName>
        <ecNumber evidence="2">2.7.4.16</ecNumber>
    </recommendedName>
</protein>
<dbReference type="SUPFAM" id="SSF55326">
    <property type="entry name" value="PurM N-terminal domain-like"/>
    <property type="match status" value="1"/>
</dbReference>